<gene>
    <name evidence="1" type="ORF">F3087_10495</name>
</gene>
<evidence type="ECO:0000313" key="2">
    <source>
        <dbReference type="Proteomes" id="UP000323876"/>
    </source>
</evidence>
<dbReference type="AlphaFoldDB" id="A0A5N0EMY2"/>
<protein>
    <submittedName>
        <fullName evidence="1">Uncharacterized protein</fullName>
    </submittedName>
</protein>
<dbReference type="Proteomes" id="UP000323876">
    <property type="component" value="Unassembled WGS sequence"/>
</dbReference>
<accession>A0A5N0EMY2</accession>
<evidence type="ECO:0000313" key="1">
    <source>
        <dbReference type="EMBL" id="KAA8889355.1"/>
    </source>
</evidence>
<sequence>MTESERTCWQAIARSGVIERLDQAGSLVAWEWLPRGVTHWYTAECREDLVRIVHALSPGCRVSFYFGSLQSGIDTITVTLPDPDGITRER</sequence>
<name>A0A5N0EMY2_9NOCA</name>
<comment type="caution">
    <text evidence="1">The sequence shown here is derived from an EMBL/GenBank/DDBJ whole genome shotgun (WGS) entry which is preliminary data.</text>
</comment>
<keyword evidence="2" id="KW-1185">Reference proteome</keyword>
<dbReference type="EMBL" id="VXLC01000003">
    <property type="protein sequence ID" value="KAA8889355.1"/>
    <property type="molecule type" value="Genomic_DNA"/>
</dbReference>
<organism evidence="1 2">
    <name type="scientific">Nocardia colli</name>
    <dbReference type="NCBI Taxonomy" id="2545717"/>
    <lineage>
        <taxon>Bacteria</taxon>
        <taxon>Bacillati</taxon>
        <taxon>Actinomycetota</taxon>
        <taxon>Actinomycetes</taxon>
        <taxon>Mycobacteriales</taxon>
        <taxon>Nocardiaceae</taxon>
        <taxon>Nocardia</taxon>
    </lineage>
</organism>
<reference evidence="1 2" key="1">
    <citation type="submission" date="2019-09" db="EMBL/GenBank/DDBJ databases">
        <authorList>
            <person name="Wang X."/>
        </authorList>
    </citation>
    <scope>NUCLEOTIDE SEQUENCE [LARGE SCALE GENOMIC DNA]</scope>
    <source>
        <strain evidence="1 2">CICC 11023</strain>
    </source>
</reference>
<dbReference type="RefSeq" id="WP_150401629.1">
    <property type="nucleotide sequence ID" value="NZ_VXLC01000003.1"/>
</dbReference>
<proteinExistence type="predicted"/>